<keyword evidence="1" id="KW-0812">Transmembrane</keyword>
<sequence length="190" mass="20594">MSIAIPSSLVQNGTGIPGVCTRHGEPVVLHRAVKFISKPPGWSYLLIIIGFLPFIIVTSLLRKEVQATAWPFCAKCVETHKNRMIVGWVLMAALPLSVAIGWNMGEAGVTVIFIALLPFIIGFALANRGSYRLLPWGFTSQDGSTVGFPKAHPGFVDAAQAAYAHAAQQYAAWQAAQQQQQSPYQAPYSQ</sequence>
<evidence type="ECO:0000313" key="2">
    <source>
        <dbReference type="EMBL" id="MFD1370522.1"/>
    </source>
</evidence>
<keyword evidence="3" id="KW-1185">Reference proteome</keyword>
<keyword evidence="1" id="KW-0472">Membrane</keyword>
<keyword evidence="1" id="KW-1133">Transmembrane helix</keyword>
<accession>A0ABW4AI91</accession>
<proteinExistence type="predicted"/>
<feature type="transmembrane region" description="Helical" evidence="1">
    <location>
        <begin position="82"/>
        <end position="102"/>
    </location>
</feature>
<dbReference type="RefSeq" id="WP_317793707.1">
    <property type="nucleotide sequence ID" value="NZ_AP028461.1"/>
</dbReference>
<comment type="caution">
    <text evidence="2">The sequence shown here is derived from an EMBL/GenBank/DDBJ whole genome shotgun (WGS) entry which is preliminary data.</text>
</comment>
<evidence type="ECO:0000313" key="3">
    <source>
        <dbReference type="Proteomes" id="UP001597183"/>
    </source>
</evidence>
<evidence type="ECO:0000256" key="1">
    <source>
        <dbReference type="SAM" id="Phobius"/>
    </source>
</evidence>
<dbReference type="Proteomes" id="UP001597183">
    <property type="component" value="Unassembled WGS sequence"/>
</dbReference>
<name>A0ABW4AI91_9ACTN</name>
<feature type="transmembrane region" description="Helical" evidence="1">
    <location>
        <begin position="41"/>
        <end position="61"/>
    </location>
</feature>
<gene>
    <name evidence="2" type="ORF">ACFQ5G_34745</name>
</gene>
<reference evidence="3" key="1">
    <citation type="journal article" date="2019" name="Int. J. Syst. Evol. Microbiol.">
        <title>The Global Catalogue of Microorganisms (GCM) 10K type strain sequencing project: providing services to taxonomists for standard genome sequencing and annotation.</title>
        <authorList>
            <consortium name="The Broad Institute Genomics Platform"/>
            <consortium name="The Broad Institute Genome Sequencing Center for Infectious Disease"/>
            <person name="Wu L."/>
            <person name="Ma J."/>
        </authorList>
    </citation>
    <scope>NUCLEOTIDE SEQUENCE [LARGE SCALE GENOMIC DNA]</scope>
    <source>
        <strain evidence="3">CCM 7526</strain>
    </source>
</reference>
<feature type="transmembrane region" description="Helical" evidence="1">
    <location>
        <begin position="108"/>
        <end position="126"/>
    </location>
</feature>
<protein>
    <submittedName>
        <fullName evidence="2">Uncharacterized protein</fullName>
    </submittedName>
</protein>
<dbReference type="EMBL" id="JBHTMK010000044">
    <property type="protein sequence ID" value="MFD1370522.1"/>
    <property type="molecule type" value="Genomic_DNA"/>
</dbReference>
<organism evidence="2 3">
    <name type="scientific">Actinoplanes sichuanensis</name>
    <dbReference type="NCBI Taxonomy" id="512349"/>
    <lineage>
        <taxon>Bacteria</taxon>
        <taxon>Bacillati</taxon>
        <taxon>Actinomycetota</taxon>
        <taxon>Actinomycetes</taxon>
        <taxon>Micromonosporales</taxon>
        <taxon>Micromonosporaceae</taxon>
        <taxon>Actinoplanes</taxon>
    </lineage>
</organism>